<dbReference type="PANTHER" id="PTHR38686">
    <property type="entry name" value="APOLIPOPROTEIN N-ACYLTRANSFERASE"/>
    <property type="match status" value="1"/>
</dbReference>
<keyword evidence="5 9" id="KW-0812">Transmembrane</keyword>
<evidence type="ECO:0000259" key="10">
    <source>
        <dbReference type="PROSITE" id="PS50263"/>
    </source>
</evidence>
<dbReference type="Gene3D" id="3.60.110.10">
    <property type="entry name" value="Carbon-nitrogen hydrolase"/>
    <property type="match status" value="1"/>
</dbReference>
<evidence type="ECO:0000256" key="2">
    <source>
        <dbReference type="ARBA" id="ARBA00010065"/>
    </source>
</evidence>
<evidence type="ECO:0000313" key="12">
    <source>
        <dbReference type="Proteomes" id="UP000030889"/>
    </source>
</evidence>
<gene>
    <name evidence="9" type="primary">lnt</name>
    <name evidence="11" type="ORF">LG35_00125</name>
</gene>
<keyword evidence="12" id="KW-1185">Reference proteome</keyword>
<name>A0ABR4YKZ0_9BACT</name>
<dbReference type="EMBL" id="JRGF01000001">
    <property type="protein sequence ID" value="KHE42924.1"/>
    <property type="molecule type" value="Genomic_DNA"/>
</dbReference>
<feature type="transmembrane region" description="Helical" evidence="9">
    <location>
        <begin position="492"/>
        <end position="510"/>
    </location>
</feature>
<comment type="similarity">
    <text evidence="2 9">Belongs to the CN hydrolase family. Apolipoprotein N-acyltransferase subfamily.</text>
</comment>
<dbReference type="InterPro" id="IPR036526">
    <property type="entry name" value="C-N_Hydrolase_sf"/>
</dbReference>
<dbReference type="NCBIfam" id="TIGR00546">
    <property type="entry name" value="lnt"/>
    <property type="match status" value="1"/>
</dbReference>
<evidence type="ECO:0000256" key="6">
    <source>
        <dbReference type="ARBA" id="ARBA00022989"/>
    </source>
</evidence>
<dbReference type="InterPro" id="IPR004563">
    <property type="entry name" value="Apolipo_AcylTrfase"/>
</dbReference>
<dbReference type="Pfam" id="PF00795">
    <property type="entry name" value="CN_hydrolase"/>
    <property type="match status" value="1"/>
</dbReference>
<evidence type="ECO:0000256" key="5">
    <source>
        <dbReference type="ARBA" id="ARBA00022692"/>
    </source>
</evidence>
<keyword evidence="4 9" id="KW-0808">Transferase</keyword>
<keyword evidence="7 9" id="KW-0472">Membrane</keyword>
<proteinExistence type="inferred from homology"/>
<feature type="transmembrane region" description="Helical" evidence="9">
    <location>
        <begin position="6"/>
        <end position="31"/>
    </location>
</feature>
<evidence type="ECO:0000256" key="8">
    <source>
        <dbReference type="ARBA" id="ARBA00023315"/>
    </source>
</evidence>
<dbReference type="SUPFAM" id="SSF56317">
    <property type="entry name" value="Carbon-nitrogen hydrolase"/>
    <property type="match status" value="1"/>
</dbReference>
<feature type="transmembrane region" description="Helical" evidence="9">
    <location>
        <begin position="139"/>
        <end position="163"/>
    </location>
</feature>
<reference evidence="11 12" key="1">
    <citation type="submission" date="2014-09" db="EMBL/GenBank/DDBJ databases">
        <title>Alistipes sp. 627, sp. nov., a novel member of the family Rikenellaceae isolated from human faeces.</title>
        <authorList>
            <person name="Shkoporov A.N."/>
            <person name="Chaplin A.V."/>
            <person name="Motuzova O.V."/>
            <person name="Kafarskaia L.I."/>
            <person name="Khokhlova E.V."/>
            <person name="Efimov B.A."/>
        </authorList>
    </citation>
    <scope>NUCLEOTIDE SEQUENCE [LARGE SCALE GENOMIC DNA]</scope>
    <source>
        <strain evidence="11 12">627</strain>
    </source>
</reference>
<dbReference type="PANTHER" id="PTHR38686:SF1">
    <property type="entry name" value="APOLIPOPROTEIN N-ACYLTRANSFERASE"/>
    <property type="match status" value="1"/>
</dbReference>
<dbReference type="EC" id="2.3.1.269" evidence="9"/>
<dbReference type="HAMAP" id="MF_01148">
    <property type="entry name" value="Lnt"/>
    <property type="match status" value="1"/>
</dbReference>
<dbReference type="InterPro" id="IPR045378">
    <property type="entry name" value="LNT_N"/>
</dbReference>
<comment type="function">
    <text evidence="9">Catalyzes the phospholipid dependent N-acylation of the N-terminal cysteine of apolipoprotein, the last step in lipoprotein maturation.</text>
</comment>
<dbReference type="PROSITE" id="PS50263">
    <property type="entry name" value="CN_HYDROLASE"/>
    <property type="match status" value="1"/>
</dbReference>
<dbReference type="InterPro" id="IPR003010">
    <property type="entry name" value="C-N_Hydrolase"/>
</dbReference>
<keyword evidence="3 9" id="KW-1003">Cell membrane</keyword>
<evidence type="ECO:0000256" key="4">
    <source>
        <dbReference type="ARBA" id="ARBA00022679"/>
    </source>
</evidence>
<sequence>MLVASSVIMLSVGWLRISGLPLLAALVPLLLISNSYDSSRRSFWRMAGWTALTFCLWSVATIWWVWNAAPIGVFAATAVQVVLFGAVFMFYHYTSKRSRPALANVLLVCGWIAAEYIYLNGQISFPWLLLGNGFANDTWAIQWYEFTGALGGSLWVLVSNLLIFRALTSRRKVWWLRETAWAALPVLLSLVLFWSWKEPAGERVTVTAIQPNIEPYTEKFTLPQQEQDSIILALAASSPADADFIIAPETAVDDNIWENRIGSSAAVARYLAFIRNERPEAQFITGATTLKLYRSEREKTFSARPLGDGRWYDVYNSALAIDSAGGIAVHHKAKLVIGVEMMPFMELLAPFTDFIVDLGGTTGQLGTDNYYRIFRLQRDGREIRTAAPICYESVYGEHFATFARHGAELLFVITNDGWWGDTPGYKQHFAFSRMRAIETRRYVVRSANTGISGFINSRGDVLDTLGWDFRGTVTDTVPLSDEVTLYVRYGDVLGRVSGYVFLLSVLYYIVYRFRRKSHLVDE</sequence>
<evidence type="ECO:0000313" key="11">
    <source>
        <dbReference type="EMBL" id="KHE42924.1"/>
    </source>
</evidence>
<dbReference type="CDD" id="cd07571">
    <property type="entry name" value="ALP_N-acyl_transferase"/>
    <property type="match status" value="1"/>
</dbReference>
<comment type="subcellular location">
    <subcellularLocation>
        <location evidence="1 9">Cell membrane</location>
        <topology evidence="1 9">Multi-pass membrane protein</topology>
    </subcellularLocation>
</comment>
<protein>
    <recommendedName>
        <fullName evidence="9">Apolipoprotein N-acyltransferase</fullName>
        <shortName evidence="9">ALP N-acyltransferase</shortName>
        <ecNumber evidence="9">2.3.1.269</ecNumber>
    </recommendedName>
</protein>
<feature type="transmembrane region" description="Helical" evidence="9">
    <location>
        <begin position="175"/>
        <end position="196"/>
    </location>
</feature>
<comment type="catalytic activity">
    <reaction evidence="9">
        <text>N-terminal S-1,2-diacyl-sn-glyceryl-L-cysteinyl-[lipoprotein] + a glycerophospholipid = N-acyl-S-1,2-diacyl-sn-glyceryl-L-cysteinyl-[lipoprotein] + a 2-acyl-sn-glycero-3-phospholipid + H(+)</text>
        <dbReference type="Rhea" id="RHEA:48228"/>
        <dbReference type="Rhea" id="RHEA-COMP:14681"/>
        <dbReference type="Rhea" id="RHEA-COMP:14684"/>
        <dbReference type="ChEBI" id="CHEBI:15378"/>
        <dbReference type="ChEBI" id="CHEBI:136912"/>
        <dbReference type="ChEBI" id="CHEBI:140656"/>
        <dbReference type="ChEBI" id="CHEBI:140657"/>
        <dbReference type="ChEBI" id="CHEBI:140660"/>
        <dbReference type="EC" id="2.3.1.269"/>
    </reaction>
</comment>
<feature type="transmembrane region" description="Helical" evidence="9">
    <location>
        <begin position="71"/>
        <end position="94"/>
    </location>
</feature>
<feature type="transmembrane region" description="Helical" evidence="9">
    <location>
        <begin position="101"/>
        <end position="119"/>
    </location>
</feature>
<evidence type="ECO:0000256" key="3">
    <source>
        <dbReference type="ARBA" id="ARBA00022475"/>
    </source>
</evidence>
<accession>A0ABR4YKZ0</accession>
<comment type="pathway">
    <text evidence="9">Protein modification; lipoprotein biosynthesis (N-acyl transfer).</text>
</comment>
<organism evidence="11 12">
    <name type="scientific">Alistipes inops</name>
    <dbReference type="NCBI Taxonomy" id="1501391"/>
    <lineage>
        <taxon>Bacteria</taxon>
        <taxon>Pseudomonadati</taxon>
        <taxon>Bacteroidota</taxon>
        <taxon>Bacteroidia</taxon>
        <taxon>Bacteroidales</taxon>
        <taxon>Rikenellaceae</taxon>
        <taxon>Alistipes</taxon>
    </lineage>
</organism>
<evidence type="ECO:0000256" key="7">
    <source>
        <dbReference type="ARBA" id="ARBA00023136"/>
    </source>
</evidence>
<keyword evidence="6 9" id="KW-1133">Transmembrane helix</keyword>
<evidence type="ECO:0000256" key="9">
    <source>
        <dbReference type="HAMAP-Rule" id="MF_01148"/>
    </source>
</evidence>
<feature type="domain" description="CN hydrolase" evidence="10">
    <location>
        <begin position="204"/>
        <end position="479"/>
    </location>
</feature>
<feature type="transmembrane region" description="Helical" evidence="9">
    <location>
        <begin position="43"/>
        <end position="65"/>
    </location>
</feature>
<dbReference type="Pfam" id="PF20154">
    <property type="entry name" value="LNT_N"/>
    <property type="match status" value="1"/>
</dbReference>
<dbReference type="Proteomes" id="UP000030889">
    <property type="component" value="Unassembled WGS sequence"/>
</dbReference>
<keyword evidence="8 9" id="KW-0012">Acyltransferase</keyword>
<comment type="caution">
    <text evidence="11">The sequence shown here is derived from an EMBL/GenBank/DDBJ whole genome shotgun (WGS) entry which is preliminary data.</text>
</comment>
<evidence type="ECO:0000256" key="1">
    <source>
        <dbReference type="ARBA" id="ARBA00004651"/>
    </source>
</evidence>